<dbReference type="Gene3D" id="1.10.555.10">
    <property type="entry name" value="Rho GTPase activation protein"/>
    <property type="match status" value="1"/>
</dbReference>
<evidence type="ECO:0000259" key="3">
    <source>
        <dbReference type="PROSITE" id="PS50238"/>
    </source>
</evidence>
<protein>
    <recommendedName>
        <fullName evidence="3">Rho-GAP domain-containing protein</fullName>
    </recommendedName>
</protein>
<dbReference type="STRING" id="52247.A0A4V4NFC5"/>
<dbReference type="GO" id="GO:0060237">
    <property type="term" value="P:regulation of fungal-type cell wall organization"/>
    <property type="evidence" value="ECO:0007669"/>
    <property type="project" value="TreeGrafter"/>
</dbReference>
<feature type="region of interest" description="Disordered" evidence="2">
    <location>
        <begin position="572"/>
        <end position="591"/>
    </location>
</feature>
<dbReference type="Pfam" id="PF00620">
    <property type="entry name" value="RhoGAP"/>
    <property type="match status" value="1"/>
</dbReference>
<feature type="compositionally biased region" description="Polar residues" evidence="2">
    <location>
        <begin position="92"/>
        <end position="120"/>
    </location>
</feature>
<dbReference type="InterPro" id="IPR008936">
    <property type="entry name" value="Rho_GTPase_activation_prot"/>
</dbReference>
<evidence type="ECO:0000256" key="2">
    <source>
        <dbReference type="SAM" id="MobiDB-lite"/>
    </source>
</evidence>
<evidence type="ECO:0000256" key="1">
    <source>
        <dbReference type="ARBA" id="ARBA00022468"/>
    </source>
</evidence>
<feature type="compositionally biased region" description="Low complexity" evidence="2">
    <location>
        <begin position="1"/>
        <end position="16"/>
    </location>
</feature>
<dbReference type="InterPro" id="IPR000198">
    <property type="entry name" value="RhoGAP_dom"/>
</dbReference>
<dbReference type="EMBL" id="SELW01000599">
    <property type="protein sequence ID" value="TID19175.1"/>
    <property type="molecule type" value="Genomic_DNA"/>
</dbReference>
<keyword evidence="5" id="KW-1185">Reference proteome</keyword>
<dbReference type="SMART" id="SM00324">
    <property type="entry name" value="RhoGAP"/>
    <property type="match status" value="1"/>
</dbReference>
<comment type="caution">
    <text evidence="4">The sequence shown here is derived from an EMBL/GenBank/DDBJ whole genome shotgun (WGS) entry which is preliminary data.</text>
</comment>
<feature type="compositionally biased region" description="Basic and acidic residues" evidence="2">
    <location>
        <begin position="826"/>
        <end position="837"/>
    </location>
</feature>
<dbReference type="OrthoDB" id="3196451at2759"/>
<feature type="compositionally biased region" description="Low complexity" evidence="2">
    <location>
        <begin position="811"/>
        <end position="825"/>
    </location>
</feature>
<feature type="compositionally biased region" description="Basic and acidic residues" evidence="2">
    <location>
        <begin position="60"/>
        <end position="71"/>
    </location>
</feature>
<proteinExistence type="predicted"/>
<dbReference type="GO" id="GO:0007165">
    <property type="term" value="P:signal transduction"/>
    <property type="evidence" value="ECO:0007669"/>
    <property type="project" value="InterPro"/>
</dbReference>
<dbReference type="InterPro" id="IPR051025">
    <property type="entry name" value="RhoGAP"/>
</dbReference>
<evidence type="ECO:0000313" key="4">
    <source>
        <dbReference type="EMBL" id="TID19175.1"/>
    </source>
</evidence>
<dbReference type="GO" id="GO:0005938">
    <property type="term" value="C:cell cortex"/>
    <property type="evidence" value="ECO:0007669"/>
    <property type="project" value="TreeGrafter"/>
</dbReference>
<sequence>MASKNNPSPSKNPISSWFKSLKKSDSQTEQASSKNKIDAKIPTNYDSNSFDTTEPAQVNNEDKIDVEKEISQKTNVLHAPVPTKSRTRKNSHSLSINILSPQKSPSVTPIQHHILSSSPTPSRPFLGFKSRSSHSFRPLSQFLDSSSSSHINEQGNRLSASFDSNEKLRTHRDSFLQQKHLDSIGDSTIFGCDIEASTKNAYGTIYISADIEQGLNNCNDDMKDNAYGKVPLVIVACGSFLKSKGLTVEGIFRLAGSNKRVKQLQIIFSSPPDYGAKINWDGYTVHDAASLLRRYLSSLVEPLIPLNFYDSFRDILIAKPELLQHLKNSDAKSPIAVDHDLKKPDKATKKIIHSQRRQMLHEYANLFQILPPIQKRVLFYLLDLLAMFSMKSEFNRMPAKNLAAIFQPSILSHPSHDMNPEEYAVNSLVIESMITYSHKILINIQNEKREQNQPDFDNIKDQTLVVDHTTEDNSSRSCITNQETDLKSELVLNESTVKANTSSSSKGSPLKHMITPLEKRSDVLELNGFIDIPDSSFADRHKNPLRPHSKSVSLAPHSEVLRVATDSVVSVDSKLNKSDERLSTSLSNETGTSLKSLSNSILTQEIKKPKIPESLNLVEKKHQTDLDIIKYQNAPDTPTMDTILKQQITPTHSNELMIQNNDIVDKHDEFEKKDENESFHDCKSSDIATNHAESITSSSFSFQPSLLQGHISRQQSELSINQVSNNKIGREISEQHTEATAISKDFIKDFDGVKFTHPDVITDTSGQLGSCSSSSDEIEFVPKIRSDSSATGGKRTSALFSLPHKIGMNINKSESSSENSSPTTPTKEKRNWFDKLKPRSNTKH</sequence>
<dbReference type="GO" id="GO:0005096">
    <property type="term" value="F:GTPase activator activity"/>
    <property type="evidence" value="ECO:0007669"/>
    <property type="project" value="UniProtKB-KW"/>
</dbReference>
<organism evidence="4 5">
    <name type="scientific">Pichia inconspicua</name>
    <dbReference type="NCBI Taxonomy" id="52247"/>
    <lineage>
        <taxon>Eukaryota</taxon>
        <taxon>Fungi</taxon>
        <taxon>Dikarya</taxon>
        <taxon>Ascomycota</taxon>
        <taxon>Saccharomycotina</taxon>
        <taxon>Pichiomycetes</taxon>
        <taxon>Pichiales</taxon>
        <taxon>Pichiaceae</taxon>
        <taxon>Pichia</taxon>
    </lineage>
</organism>
<feature type="region of interest" description="Disordered" evidence="2">
    <location>
        <begin position="1"/>
        <end position="129"/>
    </location>
</feature>
<name>A0A4V4NFC5_9ASCO</name>
<evidence type="ECO:0000313" key="5">
    <source>
        <dbReference type="Proteomes" id="UP000307173"/>
    </source>
</evidence>
<dbReference type="SUPFAM" id="SSF48350">
    <property type="entry name" value="GTPase activation domain, GAP"/>
    <property type="match status" value="1"/>
</dbReference>
<reference evidence="4 5" key="1">
    <citation type="journal article" date="2019" name="Front. Genet.">
        <title>Whole-Genome Sequencing of the Opportunistic Yeast Pathogen Candida inconspicua Uncovers Its Hybrid Origin.</title>
        <authorList>
            <person name="Mixao V."/>
            <person name="Hansen A.P."/>
            <person name="Saus E."/>
            <person name="Boekhout T."/>
            <person name="Lass-Florl C."/>
            <person name="Gabaldon T."/>
        </authorList>
    </citation>
    <scope>NUCLEOTIDE SEQUENCE [LARGE SCALE GENOMIC DNA]</scope>
    <source>
        <strain evidence="4 5">CBS 180</strain>
    </source>
</reference>
<gene>
    <name evidence="4" type="ORF">CANINC_003745</name>
</gene>
<dbReference type="PANTHER" id="PTHR15228:SF25">
    <property type="entry name" value="F-BAR DOMAIN-CONTAINING PROTEIN"/>
    <property type="match status" value="1"/>
</dbReference>
<feature type="region of interest" description="Disordered" evidence="2">
    <location>
        <begin position="784"/>
        <end position="844"/>
    </location>
</feature>
<dbReference type="PROSITE" id="PS50238">
    <property type="entry name" value="RHOGAP"/>
    <property type="match status" value="1"/>
</dbReference>
<dbReference type="Proteomes" id="UP000307173">
    <property type="component" value="Unassembled WGS sequence"/>
</dbReference>
<dbReference type="PANTHER" id="PTHR15228">
    <property type="entry name" value="SPERMATHECAL PHYSIOLOGY VARIANT"/>
    <property type="match status" value="1"/>
</dbReference>
<dbReference type="AlphaFoldDB" id="A0A4V4NFC5"/>
<feature type="compositionally biased region" description="Polar residues" evidence="2">
    <location>
        <begin position="44"/>
        <end position="59"/>
    </location>
</feature>
<accession>A0A4V4NFC5</accession>
<feature type="domain" description="Rho-GAP" evidence="3">
    <location>
        <begin position="209"/>
        <end position="441"/>
    </location>
</feature>
<keyword evidence="1" id="KW-0343">GTPase activation</keyword>